<accession>A0AAV4HCH5</accession>
<feature type="transmembrane region" description="Helical" evidence="10">
    <location>
        <begin position="527"/>
        <end position="548"/>
    </location>
</feature>
<organism evidence="12 13">
    <name type="scientific">Elysia marginata</name>
    <dbReference type="NCBI Taxonomy" id="1093978"/>
    <lineage>
        <taxon>Eukaryota</taxon>
        <taxon>Metazoa</taxon>
        <taxon>Spiralia</taxon>
        <taxon>Lophotrochozoa</taxon>
        <taxon>Mollusca</taxon>
        <taxon>Gastropoda</taxon>
        <taxon>Heterobranchia</taxon>
        <taxon>Euthyneura</taxon>
        <taxon>Panpulmonata</taxon>
        <taxon>Sacoglossa</taxon>
        <taxon>Placobranchoidea</taxon>
        <taxon>Plakobranchidae</taxon>
        <taxon>Elysia</taxon>
    </lineage>
</organism>
<keyword evidence="6 12" id="KW-0067">ATP-binding</keyword>
<dbReference type="PANTHER" id="PTHR48041:SF71">
    <property type="entry name" value="ATP-BINDING CASSETTE SUB-FAMILY G MEMBER 8"/>
    <property type="match status" value="1"/>
</dbReference>
<dbReference type="Pfam" id="PF01061">
    <property type="entry name" value="ABC2_membrane"/>
    <property type="match status" value="1"/>
</dbReference>
<gene>
    <name evidence="12" type="ORF">ElyMa_004441100</name>
</gene>
<dbReference type="GO" id="GO:0043235">
    <property type="term" value="C:receptor complex"/>
    <property type="evidence" value="ECO:0007669"/>
    <property type="project" value="TreeGrafter"/>
</dbReference>
<dbReference type="InterPro" id="IPR027417">
    <property type="entry name" value="P-loop_NTPase"/>
</dbReference>
<reference evidence="12 13" key="1">
    <citation type="journal article" date="2021" name="Elife">
        <title>Chloroplast acquisition without the gene transfer in kleptoplastic sea slugs, Plakobranchus ocellatus.</title>
        <authorList>
            <person name="Maeda T."/>
            <person name="Takahashi S."/>
            <person name="Yoshida T."/>
            <person name="Shimamura S."/>
            <person name="Takaki Y."/>
            <person name="Nagai Y."/>
            <person name="Toyoda A."/>
            <person name="Suzuki Y."/>
            <person name="Arimoto A."/>
            <person name="Ishii H."/>
            <person name="Satoh N."/>
            <person name="Nishiyama T."/>
            <person name="Hasebe M."/>
            <person name="Maruyama T."/>
            <person name="Minagawa J."/>
            <person name="Obokata J."/>
            <person name="Shigenobu S."/>
        </authorList>
    </citation>
    <scope>NUCLEOTIDE SEQUENCE [LARGE SCALE GENOMIC DNA]</scope>
</reference>
<dbReference type="GO" id="GO:0005886">
    <property type="term" value="C:plasma membrane"/>
    <property type="evidence" value="ECO:0007669"/>
    <property type="project" value="TreeGrafter"/>
</dbReference>
<evidence type="ECO:0000313" key="13">
    <source>
        <dbReference type="Proteomes" id="UP000762676"/>
    </source>
</evidence>
<dbReference type="SMART" id="SM00382">
    <property type="entry name" value="AAA"/>
    <property type="match status" value="1"/>
</dbReference>
<dbReference type="Pfam" id="PF00005">
    <property type="entry name" value="ABC_tran"/>
    <property type="match status" value="1"/>
</dbReference>
<dbReference type="GO" id="GO:0140359">
    <property type="term" value="F:ABC-type transporter activity"/>
    <property type="evidence" value="ECO:0007669"/>
    <property type="project" value="InterPro"/>
</dbReference>
<dbReference type="Proteomes" id="UP000762676">
    <property type="component" value="Unassembled WGS sequence"/>
</dbReference>
<dbReference type="InterPro" id="IPR003593">
    <property type="entry name" value="AAA+_ATPase"/>
</dbReference>
<keyword evidence="4 10" id="KW-0812">Transmembrane</keyword>
<keyword evidence="5" id="KW-0547">Nucleotide-binding</keyword>
<feature type="domain" description="ABC transporter" evidence="11">
    <location>
        <begin position="38"/>
        <end position="301"/>
    </location>
</feature>
<keyword evidence="13" id="KW-1185">Reference proteome</keyword>
<dbReference type="SUPFAM" id="SSF52540">
    <property type="entry name" value="P-loop containing nucleoside triphosphate hydrolases"/>
    <property type="match status" value="1"/>
</dbReference>
<evidence type="ECO:0000256" key="10">
    <source>
        <dbReference type="SAM" id="Phobius"/>
    </source>
</evidence>
<keyword evidence="7 10" id="KW-1133">Transmembrane helix</keyword>
<evidence type="ECO:0000256" key="9">
    <source>
        <dbReference type="SAM" id="MobiDB-lite"/>
    </source>
</evidence>
<dbReference type="GO" id="GO:0042632">
    <property type="term" value="P:cholesterol homeostasis"/>
    <property type="evidence" value="ECO:0007669"/>
    <property type="project" value="TreeGrafter"/>
</dbReference>
<evidence type="ECO:0000256" key="8">
    <source>
        <dbReference type="ARBA" id="ARBA00023136"/>
    </source>
</evidence>
<feature type="transmembrane region" description="Helical" evidence="10">
    <location>
        <begin position="419"/>
        <end position="438"/>
    </location>
</feature>
<feature type="transmembrane region" description="Helical" evidence="10">
    <location>
        <begin position="503"/>
        <end position="521"/>
    </location>
</feature>
<feature type="transmembrane region" description="Helical" evidence="10">
    <location>
        <begin position="394"/>
        <end position="412"/>
    </location>
</feature>
<feature type="compositionally biased region" description="Polar residues" evidence="9">
    <location>
        <begin position="1"/>
        <end position="10"/>
    </location>
</feature>
<dbReference type="GO" id="GO:0005524">
    <property type="term" value="F:ATP binding"/>
    <property type="evidence" value="ECO:0007669"/>
    <property type="project" value="UniProtKB-KW"/>
</dbReference>
<evidence type="ECO:0000256" key="5">
    <source>
        <dbReference type="ARBA" id="ARBA00022741"/>
    </source>
</evidence>
<dbReference type="AlphaFoldDB" id="A0AAV4HCH5"/>
<dbReference type="GO" id="GO:0033344">
    <property type="term" value="P:cholesterol efflux"/>
    <property type="evidence" value="ECO:0007669"/>
    <property type="project" value="TreeGrafter"/>
</dbReference>
<feature type="transmembrane region" description="Helical" evidence="10">
    <location>
        <begin position="644"/>
        <end position="669"/>
    </location>
</feature>
<comment type="subcellular location">
    <subcellularLocation>
        <location evidence="1">Membrane</location>
        <topology evidence="1">Multi-pass membrane protein</topology>
    </subcellularLocation>
</comment>
<keyword evidence="8 10" id="KW-0472">Membrane</keyword>
<comment type="caution">
    <text evidence="12">The sequence shown here is derived from an EMBL/GenBank/DDBJ whole genome shotgun (WGS) entry which is preliminary data.</text>
</comment>
<evidence type="ECO:0000259" key="11">
    <source>
        <dbReference type="PROSITE" id="PS50893"/>
    </source>
</evidence>
<evidence type="ECO:0000256" key="7">
    <source>
        <dbReference type="ARBA" id="ARBA00022989"/>
    </source>
</evidence>
<evidence type="ECO:0000256" key="4">
    <source>
        <dbReference type="ARBA" id="ARBA00022692"/>
    </source>
</evidence>
<dbReference type="InterPro" id="IPR013525">
    <property type="entry name" value="ABC2_TM"/>
</dbReference>
<evidence type="ECO:0000313" key="12">
    <source>
        <dbReference type="EMBL" id="GFR95918.1"/>
    </source>
</evidence>
<evidence type="ECO:0000256" key="3">
    <source>
        <dbReference type="ARBA" id="ARBA00022448"/>
    </source>
</evidence>
<name>A0AAV4HCH5_9GAST</name>
<dbReference type="InterPro" id="IPR050352">
    <property type="entry name" value="ABCG_transporters"/>
</dbReference>
<protein>
    <submittedName>
        <fullName evidence="12">ATP-binding cassette sub-family G member 8</fullName>
    </submittedName>
</protein>
<keyword evidence="3" id="KW-0813">Transport</keyword>
<feature type="transmembrane region" description="Helical" evidence="10">
    <location>
        <begin position="560"/>
        <end position="582"/>
    </location>
</feature>
<feature type="region of interest" description="Disordered" evidence="9">
    <location>
        <begin position="1"/>
        <end position="26"/>
    </location>
</feature>
<dbReference type="GO" id="GO:0016887">
    <property type="term" value="F:ATP hydrolysis activity"/>
    <property type="evidence" value="ECO:0007669"/>
    <property type="project" value="InterPro"/>
</dbReference>
<dbReference type="GO" id="GO:0120020">
    <property type="term" value="F:cholesterol transfer activity"/>
    <property type="evidence" value="ECO:0007669"/>
    <property type="project" value="TreeGrafter"/>
</dbReference>
<sequence>MATSDSSVGSSAGPREEETFIVGGLGGSSTTSKVPIDLHVQDLSYSVTDKPGRWWQRITHFQMPWEWMEQGRTNQILKNVSFKAKSGELMAIMGGSGSGKTSLLDVIACRTTTGDVTGHVLLNSVSRTKALIESCAGYVRQDDRLIAHLTVRETLLFVAQLKLPKSFSSRRVSERVDEVIAELGLKHVAQTKVGDANVRGLSGGERRRVSIGIHLLILPSVILLDEPTSGLDSFTATNIIRTLSHLARKGRTIVMSIHQPRFDIFSMIDSLMILSSGRVVYDGPANQMVDYFASLGFPCPEHTNPCDFYIDLATVDPTNREREETSRQIIHNLHEAFKASSSAQAEVVSFVDSDEVQRSMDMVRCRSPLPFDSGKSYTKDLRNLLKTYELQREAPGFFTQFLVILIRFLRVSSDDYHGILSKVVHAILMSLLLGTIYVDLKLDEQSVRDWFGIMFMVTVMYPYMVILGLAKQCHEERRFLYFELQDKLYSPVAYYFARVLGEIPFHLVYVFFYCIPIYTIAGLKMDMYSMTMFFIIISASVFTSRCLAMMAAALMPTFQIAGVFAQIIFSLLLMSAGFFLNLDSIIPELSWMSDINYIRWSFQALSIVEIEDLKFDCNASLVPTACPATGSQALAQYGLDQGGLGIAAAGLGGSVVFFLTITLIGIRFIPQKPQDD</sequence>
<evidence type="ECO:0000256" key="6">
    <source>
        <dbReference type="ARBA" id="ARBA00022840"/>
    </source>
</evidence>
<evidence type="ECO:0000256" key="1">
    <source>
        <dbReference type="ARBA" id="ARBA00004141"/>
    </source>
</evidence>
<comment type="similarity">
    <text evidence="2">Belongs to the ABC transporter superfamily. ABCG family. Eye pigment precursor importer (TC 3.A.1.204) subfamily.</text>
</comment>
<dbReference type="Gene3D" id="3.40.50.300">
    <property type="entry name" value="P-loop containing nucleotide triphosphate hydrolases"/>
    <property type="match status" value="1"/>
</dbReference>
<dbReference type="FunFam" id="3.40.50.300:FF:001473">
    <property type="entry name" value="ATP-binding cassette transporter"/>
    <property type="match status" value="1"/>
</dbReference>
<dbReference type="PANTHER" id="PTHR48041">
    <property type="entry name" value="ABC TRANSPORTER G FAMILY MEMBER 28"/>
    <property type="match status" value="1"/>
</dbReference>
<dbReference type="EMBL" id="BMAT01008953">
    <property type="protein sequence ID" value="GFR95918.1"/>
    <property type="molecule type" value="Genomic_DNA"/>
</dbReference>
<proteinExistence type="inferred from homology"/>
<dbReference type="PROSITE" id="PS50893">
    <property type="entry name" value="ABC_TRANSPORTER_2"/>
    <property type="match status" value="1"/>
</dbReference>
<dbReference type="InterPro" id="IPR003439">
    <property type="entry name" value="ABC_transporter-like_ATP-bd"/>
</dbReference>
<evidence type="ECO:0000256" key="2">
    <source>
        <dbReference type="ARBA" id="ARBA00005814"/>
    </source>
</evidence>
<feature type="transmembrane region" description="Helical" evidence="10">
    <location>
        <begin position="450"/>
        <end position="470"/>
    </location>
</feature>